<feature type="domain" description="DUF6785" evidence="3">
    <location>
        <begin position="11"/>
        <end position="167"/>
    </location>
</feature>
<protein>
    <submittedName>
        <fullName evidence="4">Uncharacterized protein</fullName>
    </submittedName>
</protein>
<evidence type="ECO:0000259" key="2">
    <source>
        <dbReference type="Pfam" id="PF20580"/>
    </source>
</evidence>
<feature type="transmembrane region" description="Helical" evidence="1">
    <location>
        <begin position="43"/>
        <end position="63"/>
    </location>
</feature>
<keyword evidence="1" id="KW-1133">Transmembrane helix</keyword>
<feature type="domain" description="DUF6784" evidence="2">
    <location>
        <begin position="209"/>
        <end position="299"/>
    </location>
</feature>
<feature type="transmembrane region" description="Helical" evidence="1">
    <location>
        <begin position="20"/>
        <end position="36"/>
    </location>
</feature>
<dbReference type="AlphaFoldDB" id="X0S3T7"/>
<feature type="transmembrane region" description="Helical" evidence="1">
    <location>
        <begin position="276"/>
        <end position="298"/>
    </location>
</feature>
<reference evidence="4" key="1">
    <citation type="journal article" date="2014" name="Front. Microbiol.">
        <title>High frequency of phylogenetically diverse reductive dehalogenase-homologous genes in deep subseafloor sedimentary metagenomes.</title>
        <authorList>
            <person name="Kawai M."/>
            <person name="Futagami T."/>
            <person name="Toyoda A."/>
            <person name="Takaki Y."/>
            <person name="Nishi S."/>
            <person name="Hori S."/>
            <person name="Arai W."/>
            <person name="Tsubouchi T."/>
            <person name="Morono Y."/>
            <person name="Uchiyama I."/>
            <person name="Ito T."/>
            <person name="Fujiyama A."/>
            <person name="Inagaki F."/>
            <person name="Takami H."/>
        </authorList>
    </citation>
    <scope>NUCLEOTIDE SEQUENCE</scope>
    <source>
        <strain evidence="4">Expedition CK06-06</strain>
    </source>
</reference>
<accession>X0S3T7</accession>
<gene>
    <name evidence="4" type="ORF">S01H1_10294</name>
</gene>
<dbReference type="Pfam" id="PF20581">
    <property type="entry name" value="DUF6785"/>
    <property type="match status" value="1"/>
</dbReference>
<keyword evidence="1" id="KW-0812">Transmembrane</keyword>
<dbReference type="EMBL" id="BARS01005259">
    <property type="protein sequence ID" value="GAF70577.1"/>
    <property type="molecule type" value="Genomic_DNA"/>
</dbReference>
<dbReference type="InterPro" id="IPR046712">
    <property type="entry name" value="DUF6785"/>
</dbReference>
<organism evidence="4">
    <name type="scientific">marine sediment metagenome</name>
    <dbReference type="NCBI Taxonomy" id="412755"/>
    <lineage>
        <taxon>unclassified sequences</taxon>
        <taxon>metagenomes</taxon>
        <taxon>ecological metagenomes</taxon>
    </lineage>
</organism>
<evidence type="ECO:0000259" key="3">
    <source>
        <dbReference type="Pfam" id="PF20581"/>
    </source>
</evidence>
<evidence type="ECO:0000256" key="1">
    <source>
        <dbReference type="SAM" id="Phobius"/>
    </source>
</evidence>
<name>X0S3T7_9ZZZZ</name>
<feature type="transmembrane region" description="Helical" evidence="1">
    <location>
        <begin position="139"/>
        <end position="158"/>
    </location>
</feature>
<dbReference type="InterPro" id="IPR046711">
    <property type="entry name" value="DUF6784"/>
</dbReference>
<sequence length="311" mass="33829">AALAPGRTPGYEDEALPPRWAVLGSLGGFAAIIAWLHVTGMSILPAIAYFGMLIAFGLVYSRIRAETGVPTMWAYPFDQARHTMYYALGGRGLTPRGDLGNLLGVSGYAWLGRGYFMSLMGYQLENEKLAEEGDLSRRGMPALIVGAFLVGMLAGYFFNLRSYYAFGANVLHGGTTRGGYNVQAATREWSQAIAAVQTPGPPNWSRIGGCVGGALFTLLLVMMRFSFLRSPFHPLGYAMSLNYGYCLWGPFLAVWVVKSIIHRLGGARAFRRGMPFFLGLAFGDLFIGGLTWIAMAIFGPEVFSGYMVQFG</sequence>
<proteinExistence type="predicted"/>
<evidence type="ECO:0000313" key="4">
    <source>
        <dbReference type="EMBL" id="GAF70577.1"/>
    </source>
</evidence>
<keyword evidence="1" id="KW-0472">Membrane</keyword>
<feature type="transmembrane region" description="Helical" evidence="1">
    <location>
        <begin position="207"/>
        <end position="227"/>
    </location>
</feature>
<comment type="caution">
    <text evidence="4">The sequence shown here is derived from an EMBL/GenBank/DDBJ whole genome shotgun (WGS) entry which is preliminary data.</text>
</comment>
<feature type="non-terminal residue" evidence="4">
    <location>
        <position position="1"/>
    </location>
</feature>
<dbReference type="Pfam" id="PF20580">
    <property type="entry name" value="DUF6784"/>
    <property type="match status" value="1"/>
</dbReference>